<sequence>MLVPKEMTDEAIGLRDAFTDRLKSRGYEVFKRDSFMVTRKDQIVHLIQNEEVSGILFVRVSKQEDGLWVIYPDNFRAFSEMTNADENTGMFLVFLDDTTATDNSFRGVFLTSENIDKIGPSFELNDDGRIDITGEQLRKEFPNNWFTTFDECLAMLEAPGLCNYKGLEG</sequence>
<dbReference type="AlphaFoldDB" id="A0A3B0RIF5"/>
<reference evidence="1" key="1">
    <citation type="submission" date="2018-06" db="EMBL/GenBank/DDBJ databases">
        <authorList>
            <person name="Zhirakovskaya E."/>
        </authorList>
    </citation>
    <scope>NUCLEOTIDE SEQUENCE</scope>
</reference>
<accession>A0A3B0RIF5</accession>
<evidence type="ECO:0000313" key="1">
    <source>
        <dbReference type="EMBL" id="VAV84333.1"/>
    </source>
</evidence>
<organism evidence="1">
    <name type="scientific">hydrothermal vent metagenome</name>
    <dbReference type="NCBI Taxonomy" id="652676"/>
    <lineage>
        <taxon>unclassified sequences</taxon>
        <taxon>metagenomes</taxon>
        <taxon>ecological metagenomes</taxon>
    </lineage>
</organism>
<dbReference type="EMBL" id="UOEA01000064">
    <property type="protein sequence ID" value="VAV84333.1"/>
    <property type="molecule type" value="Genomic_DNA"/>
</dbReference>
<protein>
    <submittedName>
        <fullName evidence="1">Uncharacterized protein</fullName>
    </submittedName>
</protein>
<name>A0A3B0RIF5_9ZZZZ</name>
<proteinExistence type="predicted"/>
<gene>
    <name evidence="1" type="ORF">MNBD_DELTA01-1361</name>
</gene>